<gene>
    <name evidence="12" type="ORF">CCAM_LOCUS42844</name>
</gene>
<feature type="domain" description="Topo IIA-type catalytic" evidence="11">
    <location>
        <begin position="1"/>
        <end position="258"/>
    </location>
</feature>
<evidence type="ECO:0000256" key="5">
    <source>
        <dbReference type="ARBA" id="ARBA00022840"/>
    </source>
</evidence>
<dbReference type="InterPro" id="IPR050634">
    <property type="entry name" value="DNA_Topoisomerase_II"/>
</dbReference>
<dbReference type="GO" id="GO:0003677">
    <property type="term" value="F:DNA binding"/>
    <property type="evidence" value="ECO:0007669"/>
    <property type="project" value="UniProtKB-UniRule"/>
</dbReference>
<sequence length="271" mass="31650">MEVELLCPWYRGFKGSILHSGNDVRGHRIYASSGVVKVVKPTTLVITELPIGLWTLVYKEDTLEQMLAKGLIKGYSDRSCLDNVKLKIYLNEENRKSDDQLIKDFKLTSKLCTDEMVLFDEKDIIIEFHTRKEILVRFFKVRLDYYGRRYEKLLNDYQRELTFLAAKIRFVKAESEGKINVKNVEKGRNALHEELRQEGYPCDESTTGFDYLLRVSDHLSLSLTNKRIQDLRNKREQIRQHLMDLRNTTSEDLWLCDLEALEKALPPGDGL</sequence>
<dbReference type="SMART" id="SM00434">
    <property type="entry name" value="TOP4c"/>
    <property type="match status" value="1"/>
</dbReference>
<dbReference type="InterPro" id="IPR013757">
    <property type="entry name" value="Topo_IIA_A_a_sf"/>
</dbReference>
<evidence type="ECO:0000256" key="1">
    <source>
        <dbReference type="ARBA" id="ARBA00000185"/>
    </source>
</evidence>
<dbReference type="GO" id="GO:0005634">
    <property type="term" value="C:nucleus"/>
    <property type="evidence" value="ECO:0007669"/>
    <property type="project" value="TreeGrafter"/>
</dbReference>
<comment type="catalytic activity">
    <reaction evidence="1">
        <text>ATP-dependent breakage, passage and rejoining of double-stranded DNA.</text>
        <dbReference type="EC" id="5.6.2.2"/>
    </reaction>
</comment>
<dbReference type="InterPro" id="IPR013760">
    <property type="entry name" value="Topo_IIA-like_dom_sf"/>
</dbReference>
<evidence type="ECO:0000313" key="12">
    <source>
        <dbReference type="EMBL" id="VFR01069.1"/>
    </source>
</evidence>
<evidence type="ECO:0000256" key="2">
    <source>
        <dbReference type="ARBA" id="ARBA00001946"/>
    </source>
</evidence>
<dbReference type="EMBL" id="OOIL02006729">
    <property type="protein sequence ID" value="VFR01069.1"/>
    <property type="molecule type" value="Genomic_DNA"/>
</dbReference>
<dbReference type="Gene3D" id="3.30.1360.40">
    <property type="match status" value="1"/>
</dbReference>
<organism evidence="12 13">
    <name type="scientific">Cuscuta campestris</name>
    <dbReference type="NCBI Taxonomy" id="132261"/>
    <lineage>
        <taxon>Eukaryota</taxon>
        <taxon>Viridiplantae</taxon>
        <taxon>Streptophyta</taxon>
        <taxon>Embryophyta</taxon>
        <taxon>Tracheophyta</taxon>
        <taxon>Spermatophyta</taxon>
        <taxon>Magnoliopsida</taxon>
        <taxon>eudicotyledons</taxon>
        <taxon>Gunneridae</taxon>
        <taxon>Pentapetalae</taxon>
        <taxon>asterids</taxon>
        <taxon>lamiids</taxon>
        <taxon>Solanales</taxon>
        <taxon>Convolvulaceae</taxon>
        <taxon>Cuscuteae</taxon>
        <taxon>Cuscuta</taxon>
        <taxon>Cuscuta subgen. Grammica</taxon>
        <taxon>Cuscuta sect. Cleistogrammica</taxon>
    </lineage>
</organism>
<evidence type="ECO:0000256" key="7">
    <source>
        <dbReference type="ARBA" id="ARBA00023125"/>
    </source>
</evidence>
<evidence type="ECO:0000256" key="8">
    <source>
        <dbReference type="ARBA" id="ARBA00023235"/>
    </source>
</evidence>
<dbReference type="Gene3D" id="1.10.268.10">
    <property type="entry name" value="Topoisomerase, domain 3"/>
    <property type="match status" value="1"/>
</dbReference>
<dbReference type="GO" id="GO:0005524">
    <property type="term" value="F:ATP binding"/>
    <property type="evidence" value="ECO:0007669"/>
    <property type="project" value="UniProtKB-KW"/>
</dbReference>
<dbReference type="SUPFAM" id="SSF56719">
    <property type="entry name" value="Type II DNA topoisomerase"/>
    <property type="match status" value="1"/>
</dbReference>
<name>A0A484NLA9_9ASTE</name>
<dbReference type="Pfam" id="PF00521">
    <property type="entry name" value="DNA_topoisoIV"/>
    <property type="match status" value="1"/>
</dbReference>
<evidence type="ECO:0000256" key="6">
    <source>
        <dbReference type="ARBA" id="ARBA00023029"/>
    </source>
</evidence>
<dbReference type="AlphaFoldDB" id="A0A484NLA9"/>
<keyword evidence="10" id="KW-0175">Coiled coil</keyword>
<evidence type="ECO:0000256" key="4">
    <source>
        <dbReference type="ARBA" id="ARBA00022741"/>
    </source>
</evidence>
<evidence type="ECO:0000256" key="10">
    <source>
        <dbReference type="SAM" id="Coils"/>
    </source>
</evidence>
<feature type="coiled-coil region" evidence="10">
    <location>
        <begin position="221"/>
        <end position="251"/>
    </location>
</feature>
<keyword evidence="7 9" id="KW-0238">DNA-binding</keyword>
<accession>A0A484NLA9</accession>
<dbReference type="OrthoDB" id="1725841at2759"/>
<comment type="cofactor">
    <cofactor evidence="2">
        <name>Mg(2+)</name>
        <dbReference type="ChEBI" id="CHEBI:18420"/>
    </cofactor>
</comment>
<dbReference type="EC" id="5.6.2.2" evidence="3"/>
<evidence type="ECO:0000256" key="3">
    <source>
        <dbReference type="ARBA" id="ARBA00012895"/>
    </source>
</evidence>
<evidence type="ECO:0000256" key="9">
    <source>
        <dbReference type="PROSITE-ProRule" id="PRU01384"/>
    </source>
</evidence>
<dbReference type="GO" id="GO:0000712">
    <property type="term" value="P:resolution of meiotic recombination intermediates"/>
    <property type="evidence" value="ECO:0007669"/>
    <property type="project" value="TreeGrafter"/>
</dbReference>
<evidence type="ECO:0000259" key="11">
    <source>
        <dbReference type="PROSITE" id="PS52040"/>
    </source>
</evidence>
<dbReference type="PANTHER" id="PTHR10169">
    <property type="entry name" value="DNA TOPOISOMERASE/GYRASE"/>
    <property type="match status" value="1"/>
</dbReference>
<dbReference type="PANTHER" id="PTHR10169:SF38">
    <property type="entry name" value="DNA TOPOISOMERASE 2"/>
    <property type="match status" value="1"/>
</dbReference>
<reference evidence="12 13" key="1">
    <citation type="submission" date="2018-04" db="EMBL/GenBank/DDBJ databases">
        <authorList>
            <person name="Vogel A."/>
        </authorList>
    </citation>
    <scope>NUCLEOTIDE SEQUENCE [LARGE SCALE GENOMIC DNA]</scope>
</reference>
<dbReference type="InterPro" id="IPR013758">
    <property type="entry name" value="Topo_IIA_A/C_ab"/>
</dbReference>
<dbReference type="GO" id="GO:0006265">
    <property type="term" value="P:DNA topological change"/>
    <property type="evidence" value="ECO:0007669"/>
    <property type="project" value="InterPro"/>
</dbReference>
<keyword evidence="13" id="KW-1185">Reference proteome</keyword>
<dbReference type="Gene3D" id="3.90.199.10">
    <property type="entry name" value="Topoisomerase II, domain 5"/>
    <property type="match status" value="1"/>
</dbReference>
<keyword evidence="6" id="KW-0799">Topoisomerase</keyword>
<keyword evidence="4" id="KW-0547">Nucleotide-binding</keyword>
<dbReference type="Proteomes" id="UP000595140">
    <property type="component" value="Unassembled WGS sequence"/>
</dbReference>
<keyword evidence="8" id="KW-0413">Isomerase</keyword>
<dbReference type="GO" id="GO:0000819">
    <property type="term" value="P:sister chromatid segregation"/>
    <property type="evidence" value="ECO:0007669"/>
    <property type="project" value="TreeGrafter"/>
</dbReference>
<dbReference type="PROSITE" id="PS52040">
    <property type="entry name" value="TOPO_IIA"/>
    <property type="match status" value="1"/>
</dbReference>
<comment type="caution">
    <text evidence="9">Lacks conserved residue(s) required for the propagation of feature annotation.</text>
</comment>
<protein>
    <recommendedName>
        <fullName evidence="3">DNA topoisomerase (ATP-hydrolyzing)</fullName>
        <ecNumber evidence="3">5.6.2.2</ecNumber>
    </recommendedName>
</protein>
<dbReference type="GO" id="GO:0003918">
    <property type="term" value="F:DNA topoisomerase type II (double strand cut, ATP-hydrolyzing) activity"/>
    <property type="evidence" value="ECO:0007669"/>
    <property type="project" value="UniProtKB-EC"/>
</dbReference>
<keyword evidence="5" id="KW-0067">ATP-binding</keyword>
<dbReference type="InterPro" id="IPR002205">
    <property type="entry name" value="Topo_IIA_dom_A"/>
</dbReference>
<proteinExistence type="predicted"/>
<evidence type="ECO:0000313" key="13">
    <source>
        <dbReference type="Proteomes" id="UP000595140"/>
    </source>
</evidence>